<dbReference type="EMBL" id="KQ421724">
    <property type="protein sequence ID" value="KOF76657.1"/>
    <property type="molecule type" value="Genomic_DNA"/>
</dbReference>
<name>A0A0L8GI38_OCTBM</name>
<reference evidence="1" key="1">
    <citation type="submission" date="2015-07" db="EMBL/GenBank/DDBJ databases">
        <title>MeaNS - Measles Nucleotide Surveillance Program.</title>
        <authorList>
            <person name="Tran T."/>
            <person name="Druce J."/>
        </authorList>
    </citation>
    <scope>NUCLEOTIDE SEQUENCE</scope>
    <source>
        <strain evidence="1">UCB-OBI-ISO-001</strain>
        <tissue evidence="1">Gonad</tissue>
    </source>
</reference>
<proteinExistence type="predicted"/>
<feature type="non-terminal residue" evidence="1">
    <location>
        <position position="1"/>
    </location>
</feature>
<sequence length="80" mass="9349">EFSDILLRFCNTFYNGGNIDKWTEGCIFPFPKKDDLDLTKNYRGITIIAIASKIYNSPEIVEILRNQNGFRKIDHLSDKY</sequence>
<accession>A0A0L8GI38</accession>
<evidence type="ECO:0000313" key="1">
    <source>
        <dbReference type="EMBL" id="KOF76657.1"/>
    </source>
</evidence>
<organism evidence="1">
    <name type="scientific">Octopus bimaculoides</name>
    <name type="common">California two-spotted octopus</name>
    <dbReference type="NCBI Taxonomy" id="37653"/>
    <lineage>
        <taxon>Eukaryota</taxon>
        <taxon>Metazoa</taxon>
        <taxon>Spiralia</taxon>
        <taxon>Lophotrochozoa</taxon>
        <taxon>Mollusca</taxon>
        <taxon>Cephalopoda</taxon>
        <taxon>Coleoidea</taxon>
        <taxon>Octopodiformes</taxon>
        <taxon>Octopoda</taxon>
        <taxon>Incirrata</taxon>
        <taxon>Octopodidae</taxon>
        <taxon>Octopus</taxon>
    </lineage>
</organism>
<protein>
    <submittedName>
        <fullName evidence="1">Uncharacterized protein</fullName>
    </submittedName>
</protein>
<gene>
    <name evidence="1" type="ORF">OCBIM_22033078mg</name>
</gene>
<dbReference type="AlphaFoldDB" id="A0A0L8GI38"/>